<evidence type="ECO:0000313" key="2">
    <source>
        <dbReference type="Proteomes" id="UP000887574"/>
    </source>
</evidence>
<name>A0A915CQ76_9BILA</name>
<evidence type="ECO:0000256" key="1">
    <source>
        <dbReference type="SAM" id="Phobius"/>
    </source>
</evidence>
<dbReference type="Proteomes" id="UP000887574">
    <property type="component" value="Unplaced"/>
</dbReference>
<keyword evidence="1" id="KW-1133">Transmembrane helix</keyword>
<evidence type="ECO:0000313" key="3">
    <source>
        <dbReference type="WBParaSite" id="jg10959"/>
    </source>
</evidence>
<dbReference type="AlphaFoldDB" id="A0A915CQ76"/>
<reference evidence="3" key="1">
    <citation type="submission" date="2022-11" db="UniProtKB">
        <authorList>
            <consortium name="WormBaseParasite"/>
        </authorList>
    </citation>
    <scope>IDENTIFICATION</scope>
</reference>
<keyword evidence="2" id="KW-1185">Reference proteome</keyword>
<organism evidence="2 3">
    <name type="scientific">Ditylenchus dipsaci</name>
    <dbReference type="NCBI Taxonomy" id="166011"/>
    <lineage>
        <taxon>Eukaryota</taxon>
        <taxon>Metazoa</taxon>
        <taxon>Ecdysozoa</taxon>
        <taxon>Nematoda</taxon>
        <taxon>Chromadorea</taxon>
        <taxon>Rhabditida</taxon>
        <taxon>Tylenchina</taxon>
        <taxon>Tylenchomorpha</taxon>
        <taxon>Sphaerularioidea</taxon>
        <taxon>Anguinidae</taxon>
        <taxon>Anguininae</taxon>
        <taxon>Ditylenchus</taxon>
    </lineage>
</organism>
<keyword evidence="1" id="KW-0472">Membrane</keyword>
<accession>A0A915CQ76</accession>
<proteinExistence type="predicted"/>
<keyword evidence="1" id="KW-0812">Transmembrane</keyword>
<protein>
    <submittedName>
        <fullName evidence="3">Uncharacterized protein</fullName>
    </submittedName>
</protein>
<dbReference type="WBParaSite" id="jg10959">
    <property type="protein sequence ID" value="jg10959"/>
    <property type="gene ID" value="jg10959"/>
</dbReference>
<sequence>MRDAVWQNFSEINDGRRQAQNPGCSAEPTDRYKKIHAALSAVLSIPSILMNIILHLLMRRLFHVMSPNFEVTVGRASSCFK</sequence>
<feature type="transmembrane region" description="Helical" evidence="1">
    <location>
        <begin position="35"/>
        <end position="57"/>
    </location>
</feature>